<sequence length="256" mass="28926">MKPETKLGQQLQVFNRVAGATHLVQAAVLLAILNADTTIPVVTRFFDQTPDGIRPVSETLFEFPIALIAPIFLFLSAFAHILISSSFYVRRYETNIQRGINPVRWWEYAFSSSIMLVVLLMLGGLIELSTVVFVFTLNFIMNLMGLMMERHNQLTQETNWLAFNIGVLAGIVPWIMGALYFWVSTSNIADAIPVYAQFGFLLTFLFFNSFAINMWLQYKKVGKWKVYAYGEKAYIVLSLVSKSALGWIIVLGTLGI</sequence>
<evidence type="ECO:0000256" key="1">
    <source>
        <dbReference type="SAM" id="Phobius"/>
    </source>
</evidence>
<dbReference type="EMBL" id="LIAM01000142">
    <property type="protein sequence ID" value="KRO35246.1"/>
    <property type="molecule type" value="Genomic_DNA"/>
</dbReference>
<name>A0A0R2PBE5_9ACTN</name>
<feature type="transmembrane region" description="Helical" evidence="1">
    <location>
        <begin position="160"/>
        <end position="182"/>
    </location>
</feature>
<keyword evidence="1" id="KW-1133">Transmembrane helix</keyword>
<feature type="transmembrane region" description="Helical" evidence="1">
    <location>
        <begin position="105"/>
        <end position="125"/>
    </location>
</feature>
<dbReference type="SMR" id="A0A0R2PBE5"/>
<feature type="transmembrane region" description="Helical" evidence="1">
    <location>
        <begin position="233"/>
        <end position="254"/>
    </location>
</feature>
<feature type="transmembrane region" description="Helical" evidence="1">
    <location>
        <begin position="194"/>
        <end position="212"/>
    </location>
</feature>
<dbReference type="AlphaFoldDB" id="A0A0R2PBE5"/>
<reference evidence="2 3" key="1">
    <citation type="submission" date="2015-10" db="EMBL/GenBank/DDBJ databases">
        <title>Metagenome-Assembled Genomes uncover a global brackish microbiome.</title>
        <authorList>
            <person name="Hugerth L.W."/>
            <person name="Larsson J."/>
            <person name="Alneberg J."/>
            <person name="Lindh M.V."/>
            <person name="Legrand C."/>
            <person name="Pinhassi J."/>
            <person name="Andersson A.F."/>
        </authorList>
    </citation>
    <scope>NUCLEOTIDE SEQUENCE [LARGE SCALE GENOMIC DNA]</scope>
    <source>
        <strain evidence="2">BACL15 MAG-120619-bin91</strain>
    </source>
</reference>
<accession>A0A0R2PBE5</accession>
<comment type="caution">
    <text evidence="2">The sequence shown here is derived from an EMBL/GenBank/DDBJ whole genome shotgun (WGS) entry which is preliminary data.</text>
</comment>
<evidence type="ECO:0000313" key="2">
    <source>
        <dbReference type="EMBL" id="KRO35246.1"/>
    </source>
</evidence>
<evidence type="ECO:0000313" key="3">
    <source>
        <dbReference type="Proteomes" id="UP000053274"/>
    </source>
</evidence>
<dbReference type="Pfam" id="PF18761">
    <property type="entry name" value="Heliorhodopsin"/>
    <property type="match status" value="1"/>
</dbReference>
<feature type="transmembrane region" description="Helical" evidence="1">
    <location>
        <begin position="63"/>
        <end position="84"/>
    </location>
</feature>
<proteinExistence type="predicted"/>
<organism evidence="2 3">
    <name type="scientific">Actinobacteria bacterium BACL15 MAG-120619-bin91</name>
    <dbReference type="NCBI Taxonomy" id="1655562"/>
    <lineage>
        <taxon>Bacteria</taxon>
        <taxon>Bacillati</taxon>
        <taxon>Actinomycetota</taxon>
        <taxon>Actinomycetes</taxon>
        <taxon>Actinomycetes incertae sedis</taxon>
        <taxon>ac1 cluster</taxon>
    </lineage>
</organism>
<keyword evidence="1" id="KW-0812">Transmembrane</keyword>
<protein>
    <recommendedName>
        <fullName evidence="4">Heliorhodopsin HeR</fullName>
    </recommendedName>
</protein>
<dbReference type="Proteomes" id="UP000053274">
    <property type="component" value="Unassembled WGS sequence"/>
</dbReference>
<feature type="transmembrane region" description="Helical" evidence="1">
    <location>
        <begin position="20"/>
        <end position="43"/>
    </location>
</feature>
<evidence type="ECO:0008006" key="4">
    <source>
        <dbReference type="Google" id="ProtNLM"/>
    </source>
</evidence>
<keyword evidence="1" id="KW-0472">Membrane</keyword>
<gene>
    <name evidence="2" type="ORF">ABR54_06025</name>
</gene>
<dbReference type="NCBIfam" id="NF038020">
    <property type="entry name" value="HeR"/>
    <property type="match status" value="1"/>
</dbReference>
<feature type="transmembrane region" description="Helical" evidence="1">
    <location>
        <begin position="131"/>
        <end position="148"/>
    </location>
</feature>
<dbReference type="InterPro" id="IPR041113">
    <property type="entry name" value="Heliorhodopsin"/>
</dbReference>